<proteinExistence type="predicted"/>
<dbReference type="SUPFAM" id="SSF140453">
    <property type="entry name" value="EsxAB dimer-like"/>
    <property type="match status" value="1"/>
</dbReference>
<organism evidence="2 3">
    <name type="scientific">Streptomyces yaanensis</name>
    <dbReference type="NCBI Taxonomy" id="1142239"/>
    <lineage>
        <taxon>Bacteria</taxon>
        <taxon>Bacillati</taxon>
        <taxon>Actinomycetota</taxon>
        <taxon>Actinomycetes</taxon>
        <taxon>Kitasatosporales</taxon>
        <taxon>Streptomycetaceae</taxon>
        <taxon>Streptomyces</taxon>
    </lineage>
</organism>
<protein>
    <recommendedName>
        <fullName evidence="4">Type VII secretion system (Wss) protein ESAT-6</fullName>
    </recommendedName>
</protein>
<reference evidence="3" key="1">
    <citation type="journal article" date="2019" name="Int. J. Syst. Evol. Microbiol.">
        <title>The Global Catalogue of Microorganisms (GCM) 10K type strain sequencing project: providing services to taxonomists for standard genome sequencing and annotation.</title>
        <authorList>
            <consortium name="The Broad Institute Genomics Platform"/>
            <consortium name="The Broad Institute Genome Sequencing Center for Infectious Disease"/>
            <person name="Wu L."/>
            <person name="Ma J."/>
        </authorList>
    </citation>
    <scope>NUCLEOTIDE SEQUENCE [LARGE SCALE GENOMIC DNA]</scope>
    <source>
        <strain evidence="3">CGMCC 4.7035</strain>
    </source>
</reference>
<dbReference type="EMBL" id="JBHRWR010000002">
    <property type="protein sequence ID" value="MFC3572539.1"/>
    <property type="molecule type" value="Genomic_DNA"/>
</dbReference>
<dbReference type="Proteomes" id="UP001595701">
    <property type="component" value="Unassembled WGS sequence"/>
</dbReference>
<name>A0ABV7S9S4_9ACTN</name>
<dbReference type="InterPro" id="IPR036689">
    <property type="entry name" value="ESAT-6-like_sf"/>
</dbReference>
<accession>A0ABV7S9S4</accession>
<evidence type="ECO:0008006" key="4">
    <source>
        <dbReference type="Google" id="ProtNLM"/>
    </source>
</evidence>
<evidence type="ECO:0000313" key="3">
    <source>
        <dbReference type="Proteomes" id="UP001595701"/>
    </source>
</evidence>
<dbReference type="Gene3D" id="1.10.287.1060">
    <property type="entry name" value="ESAT-6-like"/>
    <property type="match status" value="1"/>
</dbReference>
<evidence type="ECO:0000256" key="1">
    <source>
        <dbReference type="SAM" id="MobiDB-lite"/>
    </source>
</evidence>
<dbReference type="RefSeq" id="WP_310772699.1">
    <property type="nucleotide sequence ID" value="NZ_JBHRWR010000002.1"/>
</dbReference>
<sequence length="248" mass="26222">MSGFSDTAEPSSRLTPPKTPEEFSQGALLDIFNDASDLVSPTYWITEAYNAVFGFNPLDEVIQWFAGDWESFAKCAEVWENIGKACDDIAKNLNSGNSALDSTWNGNAADAAYVYFDELAKKLNQSGQTFESLADTYKYLAHAAYAAAEGIKGYLGGIIDGLIIVGIEMAAGTLLSWTGAGALVGYGLAALEITRILKMWGDATQMFGNAQAIVNGGVGTLEGLGAAIYGHLQNFPAVGATYDNPAVA</sequence>
<evidence type="ECO:0000313" key="2">
    <source>
        <dbReference type="EMBL" id="MFC3572539.1"/>
    </source>
</evidence>
<keyword evidence="3" id="KW-1185">Reference proteome</keyword>
<feature type="compositionally biased region" description="Polar residues" evidence="1">
    <location>
        <begin position="1"/>
        <end position="14"/>
    </location>
</feature>
<gene>
    <name evidence="2" type="ORF">ACFOZ0_04420</name>
</gene>
<feature type="region of interest" description="Disordered" evidence="1">
    <location>
        <begin position="1"/>
        <end position="22"/>
    </location>
</feature>
<comment type="caution">
    <text evidence="2">The sequence shown here is derived from an EMBL/GenBank/DDBJ whole genome shotgun (WGS) entry which is preliminary data.</text>
</comment>